<protein>
    <submittedName>
        <fullName evidence="2">Uncharacterized protein</fullName>
    </submittedName>
</protein>
<sequence>MTKASDHPTTDTLAKTDANGVRVGDDVDTGGTEVKFSFGSRNIRVDKVPEMGDTFLIMLKVKVNGDGNKENAKGELYPRRDLTILGGWQPGKKPLSEDSQPGLYEIDPVNGAPANTGDDDTGDDDDSVDTGQDDTVVAANFSDAP</sequence>
<evidence type="ECO:0000313" key="3">
    <source>
        <dbReference type="Proteomes" id="UP001526201"/>
    </source>
</evidence>
<gene>
    <name evidence="2" type="ORF">H7J73_32350</name>
</gene>
<reference evidence="2 3" key="1">
    <citation type="journal article" date="2022" name="BMC Genomics">
        <title>Comparative genome analysis of mycobacteria focusing on tRNA and non-coding RNA.</title>
        <authorList>
            <person name="Behra P.R.K."/>
            <person name="Pettersson B.M.F."/>
            <person name="Ramesh M."/>
            <person name="Das S."/>
            <person name="Dasgupta S."/>
            <person name="Kirsebom L.A."/>
        </authorList>
    </citation>
    <scope>NUCLEOTIDE SEQUENCE [LARGE SCALE GENOMIC DNA]</scope>
    <source>
        <strain evidence="2 3">DSM 44078</strain>
    </source>
</reference>
<proteinExistence type="predicted"/>
<evidence type="ECO:0000313" key="2">
    <source>
        <dbReference type="EMBL" id="MCV7230710.1"/>
    </source>
</evidence>
<name>A0ABT3CMP2_9MYCO</name>
<feature type="region of interest" description="Disordered" evidence="1">
    <location>
        <begin position="86"/>
        <end position="145"/>
    </location>
</feature>
<organism evidence="2 3">
    <name type="scientific">Mycolicibacterium komossense</name>
    <dbReference type="NCBI Taxonomy" id="1779"/>
    <lineage>
        <taxon>Bacteria</taxon>
        <taxon>Bacillati</taxon>
        <taxon>Actinomycetota</taxon>
        <taxon>Actinomycetes</taxon>
        <taxon>Mycobacteriales</taxon>
        <taxon>Mycobacteriaceae</taxon>
        <taxon>Mycolicibacterium</taxon>
    </lineage>
</organism>
<dbReference type="RefSeq" id="WP_264071999.1">
    <property type="nucleotide sequence ID" value="NZ_JACKTY010000051.1"/>
</dbReference>
<keyword evidence="3" id="KW-1185">Reference proteome</keyword>
<comment type="caution">
    <text evidence="2">The sequence shown here is derived from an EMBL/GenBank/DDBJ whole genome shotgun (WGS) entry which is preliminary data.</text>
</comment>
<evidence type="ECO:0000256" key="1">
    <source>
        <dbReference type="SAM" id="MobiDB-lite"/>
    </source>
</evidence>
<feature type="compositionally biased region" description="Acidic residues" evidence="1">
    <location>
        <begin position="117"/>
        <end position="132"/>
    </location>
</feature>
<dbReference type="EMBL" id="JACKTY010000051">
    <property type="protein sequence ID" value="MCV7230710.1"/>
    <property type="molecule type" value="Genomic_DNA"/>
</dbReference>
<feature type="region of interest" description="Disordered" evidence="1">
    <location>
        <begin position="1"/>
        <end position="30"/>
    </location>
</feature>
<dbReference type="Proteomes" id="UP001526201">
    <property type="component" value="Unassembled WGS sequence"/>
</dbReference>
<accession>A0ABT3CMP2</accession>